<reference evidence="14" key="1">
    <citation type="journal article" date="2006" name="PLoS Biol.">
        <title>Macronuclear genome sequence of the ciliate Tetrahymena thermophila, a model eukaryote.</title>
        <authorList>
            <person name="Eisen J.A."/>
            <person name="Coyne R.S."/>
            <person name="Wu M."/>
            <person name="Wu D."/>
            <person name="Thiagarajan M."/>
            <person name="Wortman J.R."/>
            <person name="Badger J.H."/>
            <person name="Ren Q."/>
            <person name="Amedeo P."/>
            <person name="Jones K.M."/>
            <person name="Tallon L.J."/>
            <person name="Delcher A.L."/>
            <person name="Salzberg S.L."/>
            <person name="Silva J.C."/>
            <person name="Haas B.J."/>
            <person name="Majoros W.H."/>
            <person name="Farzad M."/>
            <person name="Carlton J.M."/>
            <person name="Smith R.K. Jr."/>
            <person name="Garg J."/>
            <person name="Pearlman R.E."/>
            <person name="Karrer K.M."/>
            <person name="Sun L."/>
            <person name="Manning G."/>
            <person name="Elde N.C."/>
            <person name="Turkewitz A.P."/>
            <person name="Asai D.J."/>
            <person name="Wilkes D.E."/>
            <person name="Wang Y."/>
            <person name="Cai H."/>
            <person name="Collins K."/>
            <person name="Stewart B.A."/>
            <person name="Lee S.R."/>
            <person name="Wilamowska K."/>
            <person name="Weinberg Z."/>
            <person name="Ruzzo W.L."/>
            <person name="Wloga D."/>
            <person name="Gaertig J."/>
            <person name="Frankel J."/>
            <person name="Tsao C.-C."/>
            <person name="Gorovsky M.A."/>
            <person name="Keeling P.J."/>
            <person name="Waller R.F."/>
            <person name="Patron N.J."/>
            <person name="Cherry J.M."/>
            <person name="Stover N.A."/>
            <person name="Krieger C.J."/>
            <person name="del Toro C."/>
            <person name="Ryder H.F."/>
            <person name="Williamson S.C."/>
            <person name="Barbeau R.A."/>
            <person name="Hamilton E.P."/>
            <person name="Orias E."/>
        </authorList>
    </citation>
    <scope>NUCLEOTIDE SEQUENCE [LARGE SCALE GENOMIC DNA]</scope>
    <source>
        <strain evidence="14">SB210</strain>
    </source>
</reference>
<evidence type="ECO:0000256" key="6">
    <source>
        <dbReference type="ARBA" id="ARBA00022771"/>
    </source>
</evidence>
<dbReference type="GO" id="GO:0016567">
    <property type="term" value="P:protein ubiquitination"/>
    <property type="evidence" value="ECO:0007669"/>
    <property type="project" value="InterPro"/>
</dbReference>
<evidence type="ECO:0000256" key="4">
    <source>
        <dbReference type="ARBA" id="ARBA00022723"/>
    </source>
</evidence>
<dbReference type="PROSITE" id="PS00518">
    <property type="entry name" value="ZF_RING_1"/>
    <property type="match status" value="1"/>
</dbReference>
<dbReference type="EMBL" id="GG662340">
    <property type="protein sequence ID" value="EAR82688.1"/>
    <property type="molecule type" value="Genomic_DNA"/>
</dbReference>
<dbReference type="PROSITE" id="PS51873">
    <property type="entry name" value="TRIAD"/>
    <property type="match status" value="1"/>
</dbReference>
<dbReference type="InterPro" id="IPR013083">
    <property type="entry name" value="Znf_RING/FYVE/PHD"/>
</dbReference>
<dbReference type="Pfam" id="PF22191">
    <property type="entry name" value="IBR_1"/>
    <property type="match status" value="1"/>
</dbReference>
<dbReference type="InterPro" id="IPR001841">
    <property type="entry name" value="Znf_RING"/>
</dbReference>
<dbReference type="RefSeq" id="XP_001030351.1">
    <property type="nucleotide sequence ID" value="XM_001030351.2"/>
</dbReference>
<dbReference type="InParanoid" id="Q22BP1"/>
<dbReference type="STRING" id="312017.Q22BP1"/>
<evidence type="ECO:0000256" key="3">
    <source>
        <dbReference type="ARBA" id="ARBA00022679"/>
    </source>
</evidence>
<feature type="region of interest" description="Disordered" evidence="10">
    <location>
        <begin position="1"/>
        <end position="23"/>
    </location>
</feature>
<keyword evidence="6 9" id="KW-0863">Zinc-finger</keyword>
<dbReference type="Gene3D" id="3.30.40.10">
    <property type="entry name" value="Zinc/RING finger domain, C3HC4 (zinc finger)"/>
    <property type="match status" value="1"/>
</dbReference>
<dbReference type="OMA" id="SHECNIK"/>
<keyword evidence="8" id="KW-0862">Zinc</keyword>
<proteinExistence type="predicted"/>
<dbReference type="OrthoDB" id="3555013at2759"/>
<sequence>MVKTQNRKTSIQFPISRSESSSDKNTSFALNFKFSLKCKSENDIITKNQLISQKNSDIIFFSNQEIFIKQKIGSTSNLEFNSNQLIKSQLCINFNDDLKFKDGNEEKFFTFQKQDQLHSKIQGFFQNTDVNFQIGETYLSDSYDTLEAVSQYLNYDYCQETSILQDTHTNKRLECNQQRCSISLNTDSLEESKENLHSSANKIQDAQNDQLLDYQAQDEDDTSSNKSYFSFHPKITKWKVENWSLDPKFEKSNSKQLENVNNEQKKQLESSKTILSKVFKFFTFNNKPKSEQQINVNVGSDDSFYSFSQKKQNQKEGNIIQDEDQSQQFSEDLEWLDYQLGLMRDPNKQNKSQVFELQQVLESNQKITNENSSEQLNIRSKNQQENSFSQINIKTEKIHSDGQNLLVQAPSYNPIENLFIKSQHSQDYISAQSHLSEEEQLVQQKIFICNQNTIKEETLTAFQSRIFNQLQSVSKNVNIDLVELIKNWKSQNYEETYLQSFAQHGSKSNLKSKLDQLMQTIKFGKNWLQKKSYCQICTNPYTISQLQDSHYQMKCKHQFCKNCYTSYMLNCLQTGKKFLEFKCPQEGCQITAEYQDLTFFFSLKQVKTLINQAISDILNTHNSYSKCPSPNCDMVQRIADTNQLENAKQVNEKVQKSVYCSSCFQNYCNICKQQSHLPLTCEQFNQLEQSLQLDNTWIIKNTKNCPQCFSNIEKNQGCSHMKCLCCQYEFCWECLSKYSFSHECNIKDQVDNFKLISLQRQTYFQNYVKSSEFTFNLKSLISRCLYFQHQLSFDNEFENTFESVVEIIKAYKKLQTWSQIYSNQNLLLFISNKNEEKITDLMDQQDNIFKDIQQILKSLNLNFDRLSSNKFNNVDLKILIFQLNQMETQLLDTIKKACLLNSQNIQSPQLYCLP</sequence>
<evidence type="ECO:0000313" key="13">
    <source>
        <dbReference type="EMBL" id="EAR82688.1"/>
    </source>
</evidence>
<dbReference type="InterPro" id="IPR002867">
    <property type="entry name" value="IBR_dom"/>
</dbReference>
<dbReference type="InterPro" id="IPR044066">
    <property type="entry name" value="TRIAD_supradom"/>
</dbReference>
<evidence type="ECO:0000256" key="10">
    <source>
        <dbReference type="SAM" id="MobiDB-lite"/>
    </source>
</evidence>
<evidence type="ECO:0000313" key="14">
    <source>
        <dbReference type="Proteomes" id="UP000009168"/>
    </source>
</evidence>
<dbReference type="Proteomes" id="UP000009168">
    <property type="component" value="Unassembled WGS sequence"/>
</dbReference>
<dbReference type="PANTHER" id="PTHR11685">
    <property type="entry name" value="RBR FAMILY RING FINGER AND IBR DOMAIN-CONTAINING"/>
    <property type="match status" value="1"/>
</dbReference>
<dbReference type="GO" id="GO:0008270">
    <property type="term" value="F:zinc ion binding"/>
    <property type="evidence" value="ECO:0007669"/>
    <property type="project" value="UniProtKB-KW"/>
</dbReference>
<accession>Q22BP1</accession>
<evidence type="ECO:0000256" key="5">
    <source>
        <dbReference type="ARBA" id="ARBA00022737"/>
    </source>
</evidence>
<keyword evidence="4" id="KW-0479">Metal-binding</keyword>
<feature type="domain" description="RING-type" evidence="12">
    <location>
        <begin position="530"/>
        <end position="754"/>
    </location>
</feature>
<keyword evidence="14" id="KW-1185">Reference proteome</keyword>
<evidence type="ECO:0000256" key="1">
    <source>
        <dbReference type="ARBA" id="ARBA00001798"/>
    </source>
</evidence>
<dbReference type="GeneID" id="7825179"/>
<dbReference type="Pfam" id="PF01485">
    <property type="entry name" value="IBR"/>
    <property type="match status" value="1"/>
</dbReference>
<evidence type="ECO:0000259" key="11">
    <source>
        <dbReference type="PROSITE" id="PS50089"/>
    </source>
</evidence>
<comment type="catalytic activity">
    <reaction evidence="1">
        <text>[E2 ubiquitin-conjugating enzyme]-S-ubiquitinyl-L-cysteine + [acceptor protein]-L-lysine = [E2 ubiquitin-conjugating enzyme]-L-cysteine + [acceptor protein]-N(6)-ubiquitinyl-L-lysine.</text>
        <dbReference type="EC" id="2.3.2.31"/>
    </reaction>
</comment>
<dbReference type="KEGG" id="tet:TTHERM_01093540"/>
<name>Q22BP1_TETTS</name>
<keyword evidence="7" id="KW-0833">Ubl conjugation pathway</keyword>
<dbReference type="AlphaFoldDB" id="Q22BP1"/>
<evidence type="ECO:0000256" key="8">
    <source>
        <dbReference type="ARBA" id="ARBA00022833"/>
    </source>
</evidence>
<protein>
    <recommendedName>
        <fullName evidence="2">RBR-type E3 ubiquitin transferase</fullName>
        <ecNumber evidence="2">2.3.2.31</ecNumber>
    </recommendedName>
</protein>
<feature type="domain" description="RING-type" evidence="11">
    <location>
        <begin position="534"/>
        <end position="584"/>
    </location>
</feature>
<dbReference type="eggNOG" id="KOG1815">
    <property type="taxonomic scope" value="Eukaryota"/>
</dbReference>
<evidence type="ECO:0000256" key="7">
    <source>
        <dbReference type="ARBA" id="ARBA00022786"/>
    </source>
</evidence>
<dbReference type="Gene3D" id="1.20.120.1750">
    <property type="match status" value="1"/>
</dbReference>
<evidence type="ECO:0000259" key="12">
    <source>
        <dbReference type="PROSITE" id="PS51873"/>
    </source>
</evidence>
<evidence type="ECO:0000256" key="9">
    <source>
        <dbReference type="PROSITE-ProRule" id="PRU00175"/>
    </source>
</evidence>
<dbReference type="CDD" id="cd20335">
    <property type="entry name" value="BRcat_RBR"/>
    <property type="match status" value="1"/>
</dbReference>
<evidence type="ECO:0000256" key="2">
    <source>
        <dbReference type="ARBA" id="ARBA00012251"/>
    </source>
</evidence>
<keyword evidence="5" id="KW-0677">Repeat</keyword>
<organism evidence="13 14">
    <name type="scientific">Tetrahymena thermophila (strain SB210)</name>
    <dbReference type="NCBI Taxonomy" id="312017"/>
    <lineage>
        <taxon>Eukaryota</taxon>
        <taxon>Sar</taxon>
        <taxon>Alveolata</taxon>
        <taxon>Ciliophora</taxon>
        <taxon>Intramacronucleata</taxon>
        <taxon>Oligohymenophorea</taxon>
        <taxon>Hymenostomatida</taxon>
        <taxon>Tetrahymenina</taxon>
        <taxon>Tetrahymenidae</taxon>
        <taxon>Tetrahymena</taxon>
    </lineage>
</organism>
<dbReference type="InterPro" id="IPR031127">
    <property type="entry name" value="E3_UB_ligase_RBR"/>
</dbReference>
<dbReference type="InterPro" id="IPR017907">
    <property type="entry name" value="Znf_RING_CS"/>
</dbReference>
<dbReference type="EC" id="2.3.2.31" evidence="2"/>
<dbReference type="PROSITE" id="PS50089">
    <property type="entry name" value="ZF_RING_2"/>
    <property type="match status" value="1"/>
</dbReference>
<keyword evidence="3" id="KW-0808">Transferase</keyword>
<dbReference type="SUPFAM" id="SSF57850">
    <property type="entry name" value="RING/U-box"/>
    <property type="match status" value="2"/>
</dbReference>
<gene>
    <name evidence="13" type="ORF">TTHERM_01093540</name>
</gene>
<feature type="compositionally biased region" description="Polar residues" evidence="10">
    <location>
        <begin position="7"/>
        <end position="23"/>
    </location>
</feature>
<dbReference type="GO" id="GO:0061630">
    <property type="term" value="F:ubiquitin protein ligase activity"/>
    <property type="evidence" value="ECO:0007669"/>
    <property type="project" value="UniProtKB-EC"/>
</dbReference>
<dbReference type="HOGENOM" id="CLU_318463_0_0_1"/>
<dbReference type="CDD" id="cd20336">
    <property type="entry name" value="Rcat_RBR"/>
    <property type="match status" value="1"/>
</dbReference>